<evidence type="ECO:0000259" key="7">
    <source>
        <dbReference type="SMART" id="SM00272"/>
    </source>
</evidence>
<evidence type="ECO:0000313" key="8">
    <source>
        <dbReference type="EMBL" id="KAJ1189676.1"/>
    </source>
</evidence>
<accession>A0AAV7ULV7</accession>
<dbReference type="GO" id="GO:0014826">
    <property type="term" value="P:vein smooth muscle contraction"/>
    <property type="evidence" value="ECO:0007669"/>
    <property type="project" value="TreeGrafter"/>
</dbReference>
<evidence type="ECO:0000256" key="3">
    <source>
        <dbReference type="ARBA" id="ARBA00022525"/>
    </source>
</evidence>
<evidence type="ECO:0000313" key="9">
    <source>
        <dbReference type="Proteomes" id="UP001066276"/>
    </source>
</evidence>
<dbReference type="GO" id="GO:0019229">
    <property type="term" value="P:regulation of vasoconstriction"/>
    <property type="evidence" value="ECO:0007669"/>
    <property type="project" value="InterPro"/>
</dbReference>
<protein>
    <recommendedName>
        <fullName evidence="7">Endothelin-like toxin domain-containing protein</fullName>
    </recommendedName>
</protein>
<dbReference type="GO" id="GO:0003100">
    <property type="term" value="P:regulation of systemic arterial blood pressure by endothelin"/>
    <property type="evidence" value="ECO:0007669"/>
    <property type="project" value="TreeGrafter"/>
</dbReference>
<evidence type="ECO:0000256" key="1">
    <source>
        <dbReference type="ARBA" id="ARBA00004613"/>
    </source>
</evidence>
<comment type="caution">
    <text evidence="8">The sequence shown here is derived from an EMBL/GenBank/DDBJ whole genome shotgun (WGS) entry which is preliminary data.</text>
</comment>
<dbReference type="GO" id="GO:0005615">
    <property type="term" value="C:extracellular space"/>
    <property type="evidence" value="ECO:0007669"/>
    <property type="project" value="TreeGrafter"/>
</dbReference>
<keyword evidence="5" id="KW-0839">Vasoconstrictor</keyword>
<keyword evidence="4" id="KW-0838">Vasoactive</keyword>
<dbReference type="PRINTS" id="PR00365">
    <property type="entry name" value="ENDOTHELIN"/>
</dbReference>
<dbReference type="GO" id="GO:0031708">
    <property type="term" value="F:endothelin B receptor binding"/>
    <property type="evidence" value="ECO:0007669"/>
    <property type="project" value="TreeGrafter"/>
</dbReference>
<organism evidence="8 9">
    <name type="scientific">Pleurodeles waltl</name>
    <name type="common">Iberian ribbed newt</name>
    <dbReference type="NCBI Taxonomy" id="8319"/>
    <lineage>
        <taxon>Eukaryota</taxon>
        <taxon>Metazoa</taxon>
        <taxon>Chordata</taxon>
        <taxon>Craniata</taxon>
        <taxon>Vertebrata</taxon>
        <taxon>Euteleostomi</taxon>
        <taxon>Amphibia</taxon>
        <taxon>Batrachia</taxon>
        <taxon>Caudata</taxon>
        <taxon>Salamandroidea</taxon>
        <taxon>Salamandridae</taxon>
        <taxon>Pleurodelinae</taxon>
        <taxon>Pleurodeles</taxon>
    </lineage>
</organism>
<feature type="domain" description="Endothelin-like toxin" evidence="7">
    <location>
        <begin position="91"/>
        <end position="112"/>
    </location>
</feature>
<evidence type="ECO:0000256" key="4">
    <source>
        <dbReference type="ARBA" id="ARBA00022858"/>
    </source>
</evidence>
<dbReference type="PANTHER" id="PTHR13874">
    <property type="entry name" value="ENDOTHELIN"/>
    <property type="match status" value="1"/>
</dbReference>
<comment type="similarity">
    <text evidence="2">Belongs to the endothelin/sarafotoxin family.</text>
</comment>
<evidence type="ECO:0000256" key="6">
    <source>
        <dbReference type="SAM" id="SignalP"/>
    </source>
</evidence>
<dbReference type="PANTHER" id="PTHR13874:SF9">
    <property type="entry name" value="ENDOTHELIN-2"/>
    <property type="match status" value="1"/>
</dbReference>
<dbReference type="Proteomes" id="UP001066276">
    <property type="component" value="Chromosome 3_1"/>
</dbReference>
<dbReference type="InterPro" id="IPR020475">
    <property type="entry name" value="Endothelin"/>
</dbReference>
<proteinExistence type="inferred from homology"/>
<feature type="chain" id="PRO_5043922278" description="Endothelin-like toxin domain-containing protein" evidence="6">
    <location>
        <begin position="25"/>
        <end position="179"/>
    </location>
</feature>
<dbReference type="Pfam" id="PF00322">
    <property type="entry name" value="Endothelin"/>
    <property type="match status" value="1"/>
</dbReference>
<feature type="domain" description="Endothelin-like toxin" evidence="7">
    <location>
        <begin position="45"/>
        <end position="66"/>
    </location>
</feature>
<dbReference type="SMART" id="SM00272">
    <property type="entry name" value="END"/>
    <property type="match status" value="2"/>
</dbReference>
<dbReference type="GO" id="GO:0006874">
    <property type="term" value="P:intracellular calcium ion homeostasis"/>
    <property type="evidence" value="ECO:0007669"/>
    <property type="project" value="TreeGrafter"/>
</dbReference>
<reference evidence="8" key="1">
    <citation type="journal article" date="2022" name="bioRxiv">
        <title>Sequencing and chromosome-scale assembly of the giantPleurodeles waltlgenome.</title>
        <authorList>
            <person name="Brown T."/>
            <person name="Elewa A."/>
            <person name="Iarovenko S."/>
            <person name="Subramanian E."/>
            <person name="Araus A.J."/>
            <person name="Petzold A."/>
            <person name="Susuki M."/>
            <person name="Suzuki K.-i.T."/>
            <person name="Hayashi T."/>
            <person name="Toyoda A."/>
            <person name="Oliveira C."/>
            <person name="Osipova E."/>
            <person name="Leigh N.D."/>
            <person name="Simon A."/>
            <person name="Yun M.H."/>
        </authorList>
    </citation>
    <scope>NUCLEOTIDE SEQUENCE</scope>
    <source>
        <strain evidence="8">20211129_DDA</strain>
        <tissue evidence="8">Liver</tissue>
    </source>
</reference>
<dbReference type="InterPro" id="IPR001928">
    <property type="entry name" value="Endothln-like_toxin"/>
</dbReference>
<evidence type="ECO:0000256" key="2">
    <source>
        <dbReference type="ARBA" id="ARBA00010959"/>
    </source>
</evidence>
<name>A0AAV7ULV7_PLEWA</name>
<keyword evidence="9" id="KW-1185">Reference proteome</keyword>
<sequence>MAHRPASVLSIAVVLCIVLEEGRGSPFPEADLAPASGTRHLRTKRCSCNSWLDKECIYFCHLDIIWVNTPGQTSPYGLGNPTRRRKRAITRCACASPNDTTCSAFCQPKHSGNMNTTEYKKKPKTVGKRDSLQNGGTTLLRVLRDVAFSNSVHAKWRHGVQRSSLHELPWTSPVWKKIR</sequence>
<dbReference type="EMBL" id="JANPWB010000005">
    <property type="protein sequence ID" value="KAJ1189676.1"/>
    <property type="molecule type" value="Genomic_DNA"/>
</dbReference>
<evidence type="ECO:0000256" key="5">
    <source>
        <dbReference type="ARBA" id="ARBA00023322"/>
    </source>
</evidence>
<dbReference type="AlphaFoldDB" id="A0AAV7ULV7"/>
<dbReference type="InterPro" id="IPR019764">
    <property type="entry name" value="Endothelin_toxin_CS"/>
</dbReference>
<keyword evidence="3" id="KW-0964">Secreted</keyword>
<comment type="subcellular location">
    <subcellularLocation>
        <location evidence="1">Secreted</location>
    </subcellularLocation>
</comment>
<feature type="signal peptide" evidence="6">
    <location>
        <begin position="1"/>
        <end position="24"/>
    </location>
</feature>
<gene>
    <name evidence="8" type="ORF">NDU88_006419</name>
</gene>
<dbReference type="PROSITE" id="PS00270">
    <property type="entry name" value="ENDOTHELIN"/>
    <property type="match status" value="2"/>
</dbReference>
<keyword evidence="6" id="KW-0732">Signal</keyword>
<dbReference type="GO" id="GO:0005179">
    <property type="term" value="F:hormone activity"/>
    <property type="evidence" value="ECO:0007669"/>
    <property type="project" value="TreeGrafter"/>
</dbReference>